<protein>
    <submittedName>
        <fullName evidence="1">Uncharacterized protein</fullName>
    </submittedName>
</protein>
<evidence type="ECO:0000313" key="1">
    <source>
        <dbReference type="EMBL" id="KAK7023332.1"/>
    </source>
</evidence>
<dbReference type="Proteomes" id="UP001362999">
    <property type="component" value="Unassembled WGS sequence"/>
</dbReference>
<reference evidence="1 2" key="1">
    <citation type="journal article" date="2024" name="J Genomics">
        <title>Draft genome sequencing and assembly of Favolaschia claudopus CIRM-BRFM 2984 isolated from oak limbs.</title>
        <authorList>
            <person name="Navarro D."/>
            <person name="Drula E."/>
            <person name="Chaduli D."/>
            <person name="Cazenave R."/>
            <person name="Ahrendt S."/>
            <person name="Wang J."/>
            <person name="Lipzen A."/>
            <person name="Daum C."/>
            <person name="Barry K."/>
            <person name="Grigoriev I.V."/>
            <person name="Favel A."/>
            <person name="Rosso M.N."/>
            <person name="Martin F."/>
        </authorList>
    </citation>
    <scope>NUCLEOTIDE SEQUENCE [LARGE SCALE GENOMIC DNA]</scope>
    <source>
        <strain evidence="1 2">CIRM-BRFM 2984</strain>
    </source>
</reference>
<dbReference type="EMBL" id="JAWWNJ010000036">
    <property type="protein sequence ID" value="KAK7023332.1"/>
    <property type="molecule type" value="Genomic_DNA"/>
</dbReference>
<sequence length="96" mass="11215">MRIVAGTLSTITRQHRIRTIIISVDHYRMNQAEYTELDSLIASIPMPSLPAVELEHRFHYPPDFAQYFPTLVSKDLFRVVSYDFVCECWQALVNQL</sequence>
<keyword evidence="2" id="KW-1185">Reference proteome</keyword>
<name>A0AAW0BBB3_9AGAR</name>
<evidence type="ECO:0000313" key="2">
    <source>
        <dbReference type="Proteomes" id="UP001362999"/>
    </source>
</evidence>
<gene>
    <name evidence="1" type="ORF">R3P38DRAFT_3270908</name>
</gene>
<proteinExistence type="predicted"/>
<organism evidence="1 2">
    <name type="scientific">Favolaschia claudopus</name>
    <dbReference type="NCBI Taxonomy" id="2862362"/>
    <lineage>
        <taxon>Eukaryota</taxon>
        <taxon>Fungi</taxon>
        <taxon>Dikarya</taxon>
        <taxon>Basidiomycota</taxon>
        <taxon>Agaricomycotina</taxon>
        <taxon>Agaricomycetes</taxon>
        <taxon>Agaricomycetidae</taxon>
        <taxon>Agaricales</taxon>
        <taxon>Marasmiineae</taxon>
        <taxon>Mycenaceae</taxon>
        <taxon>Favolaschia</taxon>
    </lineage>
</organism>
<accession>A0AAW0BBB3</accession>
<comment type="caution">
    <text evidence="1">The sequence shown here is derived from an EMBL/GenBank/DDBJ whole genome shotgun (WGS) entry which is preliminary data.</text>
</comment>
<dbReference type="AlphaFoldDB" id="A0AAW0BBB3"/>